<dbReference type="GO" id="GO:0040029">
    <property type="term" value="P:epigenetic regulation of gene expression"/>
    <property type="evidence" value="ECO:0007669"/>
    <property type="project" value="TreeGrafter"/>
</dbReference>
<dbReference type="InterPro" id="IPR023801">
    <property type="entry name" value="His_deacetylse_dom"/>
</dbReference>
<dbReference type="PANTHER" id="PTHR10625">
    <property type="entry name" value="HISTONE DEACETYLASE HDAC1-RELATED"/>
    <property type="match status" value="1"/>
</dbReference>
<dbReference type="RefSeq" id="WP_064452504.1">
    <property type="nucleotide sequence ID" value="NZ_CP015600.1"/>
</dbReference>
<dbReference type="InterPro" id="IPR023696">
    <property type="entry name" value="Ureohydrolase_dom_sf"/>
</dbReference>
<dbReference type="InterPro" id="IPR000286">
    <property type="entry name" value="HDACs"/>
</dbReference>
<dbReference type="PRINTS" id="PR01270">
    <property type="entry name" value="HDASUPER"/>
</dbReference>
<dbReference type="EMBL" id="CP015600">
    <property type="protein sequence ID" value="ANF86386.1"/>
    <property type="molecule type" value="Genomic_DNA"/>
</dbReference>
<dbReference type="GO" id="GO:0004407">
    <property type="term" value="F:histone deacetylase activity"/>
    <property type="evidence" value="ECO:0007669"/>
    <property type="project" value="TreeGrafter"/>
</dbReference>
<evidence type="ECO:0000259" key="2">
    <source>
        <dbReference type="Pfam" id="PF00850"/>
    </source>
</evidence>
<dbReference type="Proteomes" id="UP000077829">
    <property type="component" value="Chromosome"/>
</dbReference>
<accession>A0A172Z2G3</accession>
<proteinExistence type="inferred from homology"/>
<dbReference type="InterPro" id="IPR037138">
    <property type="entry name" value="His_deacetylse_dom_sf"/>
</dbReference>
<dbReference type="PATRIC" id="fig|219572.3.peg.3076"/>
<gene>
    <name evidence="3" type="ORF">A7J50_2999</name>
</gene>
<feature type="domain" description="Histone deacetylase" evidence="2">
    <location>
        <begin position="39"/>
        <end position="321"/>
    </location>
</feature>
<dbReference type="KEGG" id="panr:A7J50_2999"/>
<evidence type="ECO:0000313" key="3">
    <source>
        <dbReference type="EMBL" id="ANF86386.1"/>
    </source>
</evidence>
<comment type="similarity">
    <text evidence="1">Belongs to the histone deacetylase family.</text>
</comment>
<dbReference type="Gene3D" id="3.40.800.20">
    <property type="entry name" value="Histone deacetylase domain"/>
    <property type="match status" value="1"/>
</dbReference>
<dbReference type="AlphaFoldDB" id="A0A172Z2G3"/>
<dbReference type="Pfam" id="PF00850">
    <property type="entry name" value="Hist_deacetyl"/>
    <property type="match status" value="1"/>
</dbReference>
<name>A0A172Z2G3_9PSED</name>
<sequence length="370" mass="39789">MNRTTAFFFDEMTLWHSASAHALTLPVGGWVQPPAGSGHAESPDTKRRLKSLLDVSGLSRHLHLHSAPPASEEDLLRVHGSHYLQRFKALSDAGGGELGPQAPIGPGSYEIAKLSAGLTIAAVDTVLNGQAHNAYSLSRPPGHHCLADSAMGFCFLANIALAIEVAKARNGLGKVAVIDWDVHHGNGTQSIFEDRGDVLTISLHQDGCYPPGYSGEQDRGRGAGLGANINIPLPPGSGHDAYLHAMARIVVPALERFQPELIIVACGYDANAVDPLARMLLHSDSFRLMTRALRLAAERLCQGRLVLVHEGGYSEAYVPFCGLATLEELSGVRTAVQDPMLEFVQLQQPNATLLTFQKQWIEQLARGLID</sequence>
<organism evidence="3 4">
    <name type="scientific">Pseudomonas antarctica</name>
    <dbReference type="NCBI Taxonomy" id="219572"/>
    <lineage>
        <taxon>Bacteria</taxon>
        <taxon>Pseudomonadati</taxon>
        <taxon>Pseudomonadota</taxon>
        <taxon>Gammaproteobacteria</taxon>
        <taxon>Pseudomonadales</taxon>
        <taxon>Pseudomonadaceae</taxon>
        <taxon>Pseudomonas</taxon>
    </lineage>
</organism>
<evidence type="ECO:0000313" key="4">
    <source>
        <dbReference type="Proteomes" id="UP000077829"/>
    </source>
</evidence>
<dbReference type="PANTHER" id="PTHR10625:SF10">
    <property type="entry name" value="HISTONE DEACETYLASE HDAC1"/>
    <property type="match status" value="1"/>
</dbReference>
<protein>
    <submittedName>
        <fullName evidence="3">Histone deacetylase family protein</fullName>
    </submittedName>
</protein>
<dbReference type="STRING" id="219572.A7J50_2999"/>
<evidence type="ECO:0000256" key="1">
    <source>
        <dbReference type="ARBA" id="ARBA00005947"/>
    </source>
</evidence>
<dbReference type="CDD" id="cd09996">
    <property type="entry name" value="HDAC_classII_1"/>
    <property type="match status" value="1"/>
</dbReference>
<reference evidence="3 4" key="1">
    <citation type="submission" date="2016-05" db="EMBL/GenBank/DDBJ databases">
        <title>Complete genome sequence of Pseudomonas antarctica PAMC 27494.</title>
        <authorList>
            <person name="Lee J."/>
        </authorList>
    </citation>
    <scope>NUCLEOTIDE SEQUENCE [LARGE SCALE GENOMIC DNA]</scope>
    <source>
        <strain evidence="3 4">PAMC 27494</strain>
    </source>
</reference>
<dbReference type="SUPFAM" id="SSF52768">
    <property type="entry name" value="Arginase/deacetylase"/>
    <property type="match status" value="1"/>
</dbReference>